<evidence type="ECO:0000313" key="2">
    <source>
        <dbReference type="EMBL" id="KAK6629443.1"/>
    </source>
</evidence>
<gene>
    <name evidence="2" type="ORF">RUM43_003260</name>
</gene>
<comment type="caution">
    <text evidence="2">The sequence shown here is derived from an EMBL/GenBank/DDBJ whole genome shotgun (WGS) entry which is preliminary data.</text>
</comment>
<proteinExistence type="predicted"/>
<feature type="compositionally biased region" description="Basic and acidic residues" evidence="1">
    <location>
        <begin position="36"/>
        <end position="67"/>
    </location>
</feature>
<feature type="region of interest" description="Disordered" evidence="1">
    <location>
        <begin position="1"/>
        <end position="67"/>
    </location>
</feature>
<dbReference type="Proteomes" id="UP001372834">
    <property type="component" value="Unassembled WGS sequence"/>
</dbReference>
<evidence type="ECO:0000256" key="1">
    <source>
        <dbReference type="SAM" id="MobiDB-lite"/>
    </source>
</evidence>
<name>A0AAN8PE80_POLSC</name>
<protein>
    <submittedName>
        <fullName evidence="2">Uncharacterized protein</fullName>
    </submittedName>
</protein>
<organism evidence="2 3">
    <name type="scientific">Polyplax serrata</name>
    <name type="common">Common mouse louse</name>
    <dbReference type="NCBI Taxonomy" id="468196"/>
    <lineage>
        <taxon>Eukaryota</taxon>
        <taxon>Metazoa</taxon>
        <taxon>Ecdysozoa</taxon>
        <taxon>Arthropoda</taxon>
        <taxon>Hexapoda</taxon>
        <taxon>Insecta</taxon>
        <taxon>Pterygota</taxon>
        <taxon>Neoptera</taxon>
        <taxon>Paraneoptera</taxon>
        <taxon>Psocodea</taxon>
        <taxon>Troctomorpha</taxon>
        <taxon>Phthiraptera</taxon>
        <taxon>Anoplura</taxon>
        <taxon>Polyplacidae</taxon>
        <taxon>Polyplax</taxon>
    </lineage>
</organism>
<dbReference type="EMBL" id="JAWJWE010000036">
    <property type="protein sequence ID" value="KAK6629443.1"/>
    <property type="molecule type" value="Genomic_DNA"/>
</dbReference>
<dbReference type="AlphaFoldDB" id="A0AAN8PE80"/>
<reference evidence="2 3" key="1">
    <citation type="submission" date="2023-10" db="EMBL/GenBank/DDBJ databases">
        <title>Genomes of two closely related lineages of the louse Polyplax serrata with different host specificities.</title>
        <authorList>
            <person name="Martinu J."/>
            <person name="Tarabai H."/>
            <person name="Stefka J."/>
            <person name="Hypsa V."/>
        </authorList>
    </citation>
    <scope>NUCLEOTIDE SEQUENCE [LARGE SCALE GENOMIC DNA]</scope>
    <source>
        <strain evidence="2">HR10_N</strain>
    </source>
</reference>
<accession>A0AAN8PE80</accession>
<evidence type="ECO:0000313" key="3">
    <source>
        <dbReference type="Proteomes" id="UP001372834"/>
    </source>
</evidence>
<sequence length="67" mass="7592">MTGEMTAQHPKSTMTTREGEELENPIKSLKGLRGCGGEERERNGGEGERFKWIFPRWDDNQKTPKAG</sequence>